<accession>A0AA35PP80</accession>
<evidence type="ECO:0000313" key="3">
    <source>
        <dbReference type="Proteomes" id="UP001178461"/>
    </source>
</evidence>
<keyword evidence="3" id="KW-1185">Reference proteome</keyword>
<proteinExistence type="predicted"/>
<evidence type="ECO:0000256" key="1">
    <source>
        <dbReference type="SAM" id="MobiDB-lite"/>
    </source>
</evidence>
<feature type="region of interest" description="Disordered" evidence="1">
    <location>
        <begin position="1"/>
        <end position="45"/>
    </location>
</feature>
<protein>
    <submittedName>
        <fullName evidence="2">Uncharacterized protein</fullName>
    </submittedName>
</protein>
<reference evidence="2" key="1">
    <citation type="submission" date="2022-12" db="EMBL/GenBank/DDBJ databases">
        <authorList>
            <person name="Alioto T."/>
            <person name="Alioto T."/>
            <person name="Gomez Garrido J."/>
        </authorList>
    </citation>
    <scope>NUCLEOTIDE SEQUENCE</scope>
</reference>
<sequence>MEESGPKMEKLRQRRIPASLMSSGEFTAEGSQGDPQATVLSPAQSKTSLSFSPSWNDMVGKGPPICPQSNRATSLDMQMAVVNWPARAIALRKELFWLV</sequence>
<dbReference type="EMBL" id="OX395141">
    <property type="protein sequence ID" value="CAI5795354.1"/>
    <property type="molecule type" value="Genomic_DNA"/>
</dbReference>
<organism evidence="2 3">
    <name type="scientific">Podarcis lilfordi</name>
    <name type="common">Lilford's wall lizard</name>
    <dbReference type="NCBI Taxonomy" id="74358"/>
    <lineage>
        <taxon>Eukaryota</taxon>
        <taxon>Metazoa</taxon>
        <taxon>Chordata</taxon>
        <taxon>Craniata</taxon>
        <taxon>Vertebrata</taxon>
        <taxon>Euteleostomi</taxon>
        <taxon>Lepidosauria</taxon>
        <taxon>Squamata</taxon>
        <taxon>Bifurcata</taxon>
        <taxon>Unidentata</taxon>
        <taxon>Episquamata</taxon>
        <taxon>Laterata</taxon>
        <taxon>Lacertibaenia</taxon>
        <taxon>Lacertidae</taxon>
        <taxon>Podarcis</taxon>
    </lineage>
</organism>
<feature type="compositionally biased region" description="Polar residues" evidence="1">
    <location>
        <begin position="20"/>
        <end position="45"/>
    </location>
</feature>
<dbReference type="Proteomes" id="UP001178461">
    <property type="component" value="Chromosome 15"/>
</dbReference>
<feature type="compositionally biased region" description="Basic and acidic residues" evidence="1">
    <location>
        <begin position="1"/>
        <end position="11"/>
    </location>
</feature>
<gene>
    <name evidence="2" type="ORF">PODLI_1B042160</name>
</gene>
<name>A0AA35PP80_9SAUR</name>
<evidence type="ECO:0000313" key="2">
    <source>
        <dbReference type="EMBL" id="CAI5795354.1"/>
    </source>
</evidence>
<dbReference type="AlphaFoldDB" id="A0AA35PP80"/>